<reference evidence="1 2" key="1">
    <citation type="submission" date="2014-09" db="EMBL/GenBank/DDBJ databases">
        <authorList>
            <person name="Magalhaes I.L.F."/>
            <person name="Oliveira U."/>
            <person name="Santos F.R."/>
            <person name="Vidigal T.H.D.A."/>
            <person name="Brescovit A.D."/>
            <person name="Santos A.J."/>
        </authorList>
    </citation>
    <scope>NUCLEOTIDE SEQUENCE [LARGE SCALE GENOMIC DNA]</scope>
</reference>
<dbReference type="EMBL" id="CCYA01000318">
    <property type="protein sequence ID" value="CEH16622.1"/>
    <property type="molecule type" value="Genomic_DNA"/>
</dbReference>
<accession>A0A0P1BKB1</accession>
<organism evidence="1 2">
    <name type="scientific">Ceraceosorus bombacis</name>
    <dbReference type="NCBI Taxonomy" id="401625"/>
    <lineage>
        <taxon>Eukaryota</taxon>
        <taxon>Fungi</taxon>
        <taxon>Dikarya</taxon>
        <taxon>Basidiomycota</taxon>
        <taxon>Ustilaginomycotina</taxon>
        <taxon>Exobasidiomycetes</taxon>
        <taxon>Ceraceosorales</taxon>
        <taxon>Ceraceosoraceae</taxon>
        <taxon>Ceraceosorus</taxon>
    </lineage>
</organism>
<sequence length="72" mass="7942">MGGRGSMKIRPSLYFEIAIDSCVLYEALDGAALTTEWATLRRRHARPADLPKSEESISYMLSAEEPTAIALL</sequence>
<proteinExistence type="predicted"/>
<protein>
    <submittedName>
        <fullName evidence="1">Uncharacterized protein</fullName>
    </submittedName>
</protein>
<dbReference type="Proteomes" id="UP000054845">
    <property type="component" value="Unassembled WGS sequence"/>
</dbReference>
<name>A0A0P1BKB1_9BASI</name>
<evidence type="ECO:0000313" key="1">
    <source>
        <dbReference type="EMBL" id="CEH16622.1"/>
    </source>
</evidence>
<dbReference type="AlphaFoldDB" id="A0A0P1BKB1"/>
<evidence type="ECO:0000313" key="2">
    <source>
        <dbReference type="Proteomes" id="UP000054845"/>
    </source>
</evidence>
<keyword evidence="2" id="KW-1185">Reference proteome</keyword>